<sequence>MEITERCAAISRAVRGDGDLDSAVADLLALPAHLPVRGPLAAGLIDRILSSGPAPDLDRLRHLDALLAVADRDPPAGPDWERRRSAARALALMVAAAEGRLGDPGAALAELDTLAEGPAGATMTDLTRMVLRYQQRVQHGDESAVARLTDDFTRLRDKFADVPALRPTLGMLDLAHEVMATHDRGDDPAEALARLREATGQLPADHPMRVSAENSARMIGPLNRLKSGPAGETDLAALRELAAQPGLAVHDRALYLAATGMSTFQHETDPARVDAGIEQVREALLMTPPSDPQRPFYLGLLALGLMRREELGGPFDSVREAAQVLEEARALAGGPRHPQWSMLSEMLTSLRRRLPEADRPGLSALEGLRGYAWRALVQPNQAAAKAAVRDAARDAIDIARQCLSEGGPADALRALDAGRGLTLFAATQTRGVAERLERAGRARLAARWRAASAAGDPDQLPADLRTEVWSALTAAGGDTGLLDTPGLAEIRGALAALDADALVYLVPADGVQPGLAVIAPVGGPPAFVALPHLRVEQDVDVERYLTALARRDDVRRDLQAAGDEFGRALETMCDWAWRAAIGPLIERALPQLTRPHPGRVPRVVLVPMGELARIPWQAARGGDGRFAVQRIAISQAASARMLCHSAALAPVPAGPLGLVVGDPDTTGGAPDLPAARLEAYAVHRSFYRAARYVGRRPDGRTSSSGAGTAEQVRAWLTATTPDAGSTLHLACHGVIESSGPVTTSHLLLAGGDRLAADELVELMGRAPEREVGLVVLAACRTGLSIHGYDEAYSLGTALLAGGARSVLTTQWGIPDRATSVLMFLFHHYLVTHQQPPWQALRDAQLWMLDPAHDLDVLPGPLRTQLAGADSADVAAWAGFMHWGQ</sequence>
<feature type="domain" description="CHAT" evidence="1">
    <location>
        <begin position="573"/>
        <end position="883"/>
    </location>
</feature>
<evidence type="ECO:0000313" key="3">
    <source>
        <dbReference type="Proteomes" id="UP000598996"/>
    </source>
</evidence>
<dbReference type="RefSeq" id="WP_202994669.1">
    <property type="nucleotide sequence ID" value="NZ_JAENHO010000008.1"/>
</dbReference>
<keyword evidence="3" id="KW-1185">Reference proteome</keyword>
<name>A0ABS1VU69_9ACTN</name>
<protein>
    <submittedName>
        <fullName evidence="2">CHAT domain-containing protein</fullName>
    </submittedName>
</protein>
<accession>A0ABS1VU69</accession>
<dbReference type="InterPro" id="IPR024983">
    <property type="entry name" value="CHAT_dom"/>
</dbReference>
<evidence type="ECO:0000313" key="2">
    <source>
        <dbReference type="EMBL" id="MBL7258023.1"/>
    </source>
</evidence>
<comment type="caution">
    <text evidence="2">The sequence shown here is derived from an EMBL/GenBank/DDBJ whole genome shotgun (WGS) entry which is preliminary data.</text>
</comment>
<dbReference type="Proteomes" id="UP000598996">
    <property type="component" value="Unassembled WGS sequence"/>
</dbReference>
<proteinExistence type="predicted"/>
<evidence type="ECO:0000259" key="1">
    <source>
        <dbReference type="Pfam" id="PF12770"/>
    </source>
</evidence>
<reference evidence="2 3" key="1">
    <citation type="submission" date="2021-01" db="EMBL/GenBank/DDBJ databases">
        <title>Actinoplanes sp. nov. LDG1-01 isolated from lichen.</title>
        <authorList>
            <person name="Saeng-In P."/>
            <person name="Phongsopitanun W."/>
            <person name="Kanchanasin P."/>
            <person name="Yuki M."/>
            <person name="Kudo T."/>
            <person name="Ohkuma M."/>
            <person name="Tanasupawat S."/>
        </authorList>
    </citation>
    <scope>NUCLEOTIDE SEQUENCE [LARGE SCALE GENOMIC DNA]</scope>
    <source>
        <strain evidence="2 3">LDG1-01</strain>
    </source>
</reference>
<organism evidence="2 3">
    <name type="scientific">Paractinoplanes lichenicola</name>
    <dbReference type="NCBI Taxonomy" id="2802976"/>
    <lineage>
        <taxon>Bacteria</taxon>
        <taxon>Bacillati</taxon>
        <taxon>Actinomycetota</taxon>
        <taxon>Actinomycetes</taxon>
        <taxon>Micromonosporales</taxon>
        <taxon>Micromonosporaceae</taxon>
        <taxon>Paractinoplanes</taxon>
    </lineage>
</organism>
<dbReference type="EMBL" id="JAENHO010000008">
    <property type="protein sequence ID" value="MBL7258023.1"/>
    <property type="molecule type" value="Genomic_DNA"/>
</dbReference>
<dbReference type="Pfam" id="PF12770">
    <property type="entry name" value="CHAT"/>
    <property type="match status" value="1"/>
</dbReference>
<gene>
    <name evidence="2" type="ORF">JKJ07_27325</name>
</gene>